<feature type="transmembrane region" description="Helical" evidence="1">
    <location>
        <begin position="54"/>
        <end position="78"/>
    </location>
</feature>
<keyword evidence="1" id="KW-1133">Transmembrane helix</keyword>
<sequence>MVSFAGSSVFGIIISLVAIAILIYNVVYVSAVRNALNQGGANIPTGLSATSANVLFWIDIGLIVLLGIYLLYNIYVIFTTQSDREKLREALLRSQSGYGAGLLPTRADTVAVRRQ</sequence>
<evidence type="ECO:0000313" key="2">
    <source>
        <dbReference type="EMBL" id="QHT97955.1"/>
    </source>
</evidence>
<protein>
    <submittedName>
        <fullName evidence="2">Uncharacterized protein</fullName>
    </submittedName>
</protein>
<dbReference type="EMBL" id="MN740285">
    <property type="protein sequence ID" value="QHT97955.1"/>
    <property type="molecule type" value="Genomic_DNA"/>
</dbReference>
<keyword evidence="1" id="KW-0812">Transmembrane</keyword>
<evidence type="ECO:0000256" key="1">
    <source>
        <dbReference type="SAM" id="Phobius"/>
    </source>
</evidence>
<accession>A0A6C0IZT3</accession>
<organism evidence="2">
    <name type="scientific">viral metagenome</name>
    <dbReference type="NCBI Taxonomy" id="1070528"/>
    <lineage>
        <taxon>unclassified sequences</taxon>
        <taxon>metagenomes</taxon>
        <taxon>organismal metagenomes</taxon>
    </lineage>
</organism>
<feature type="transmembrane region" description="Helical" evidence="1">
    <location>
        <begin position="7"/>
        <end position="27"/>
    </location>
</feature>
<dbReference type="AlphaFoldDB" id="A0A6C0IZT3"/>
<keyword evidence="1" id="KW-0472">Membrane</keyword>
<reference evidence="2" key="1">
    <citation type="journal article" date="2020" name="Nature">
        <title>Giant virus diversity and host interactions through global metagenomics.</title>
        <authorList>
            <person name="Schulz F."/>
            <person name="Roux S."/>
            <person name="Paez-Espino D."/>
            <person name="Jungbluth S."/>
            <person name="Walsh D.A."/>
            <person name="Denef V.J."/>
            <person name="McMahon K.D."/>
            <person name="Konstantinidis K.T."/>
            <person name="Eloe-Fadrosh E.A."/>
            <person name="Kyrpides N.C."/>
            <person name="Woyke T."/>
        </authorList>
    </citation>
    <scope>NUCLEOTIDE SEQUENCE</scope>
    <source>
        <strain evidence="2">GVMAG-M-3300025572-1</strain>
    </source>
</reference>
<proteinExistence type="predicted"/>
<name>A0A6C0IZT3_9ZZZZ</name>